<keyword evidence="1" id="KW-0812">Transmembrane</keyword>
<protein>
    <recommendedName>
        <fullName evidence="4">FtsX-like permease family protein</fullName>
    </recommendedName>
</protein>
<sequence>MPRFYASLFTSARKVPSAKFALSFGFLLVFFAILALSLMQGVRTGMYEREAARAQIVLAAPESAQDHSGALYTRPRLGSMANADVYGLMVYVADPAAAPPHPGIRKYPDPGEVFVSAPLAQVYQLGEISPWGKVAGVLPDEILSLPTEHFFISAVKRIPIADYETWGETIGYGNDDSASGESWNLPEFIYIFWQFMFFSVIPGIVIMVAGLFAAEAFRGRVLLLRDLSASRKSIFWYGVCFALLPLILSLAVILLMLLILMIFPQIYLPFVDLVLLRVDVFRAMPWLFGGIGSAVGICLLISGSAALYISRGKSTLKITALIKTIYAKLKPLRSAAGLIAFFAAIYLALRPDLRSEEAAVALVGALIVFFILIPRALIIGINYLYKIIVQIRPNPVTITAAAKTDKCAGALEKLVAAVFVAFSLLGTASVYFAQVDTSVEMLASAAKQMQSSVTDFRCSEEISADTELANLLQPYGGIARLYLESTPEGQNPAYLVMDAAGLHRINSAPGKQLNFEKMAAMLGVPAEQIVTAVPNNAQLIGCYVIDQEGNHTRIQAQVTAHGYAVSTPNDSYLGGVRGQEYYSRWLLFFGVIIAALITCGVMALNAAKALSEFGILQLRTVFDWPRRKHIQLIALVIGVPLFMAAGAACLSYLLTGIAFQIRSSTYFGPSLGAAGILFLMSLLSAVFFVAKTIFETRDRALEKRARIRNK</sequence>
<feature type="transmembrane region" description="Helical" evidence="1">
    <location>
        <begin position="414"/>
        <end position="433"/>
    </location>
</feature>
<keyword evidence="1" id="KW-0472">Membrane</keyword>
<organism evidence="2 3">
    <name type="scientific">Arcanobacterium hippocoleae</name>
    <dbReference type="NCBI Taxonomy" id="149017"/>
    <lineage>
        <taxon>Bacteria</taxon>
        <taxon>Bacillati</taxon>
        <taxon>Actinomycetota</taxon>
        <taxon>Actinomycetes</taxon>
        <taxon>Actinomycetales</taxon>
        <taxon>Actinomycetaceae</taxon>
        <taxon>Arcanobacterium</taxon>
    </lineage>
</organism>
<evidence type="ECO:0000313" key="3">
    <source>
        <dbReference type="Proteomes" id="UP001266099"/>
    </source>
</evidence>
<feature type="transmembrane region" description="Helical" evidence="1">
    <location>
        <begin position="585"/>
        <end position="611"/>
    </location>
</feature>
<name>A0ABU1T2L6_9ACTO</name>
<feature type="transmembrane region" description="Helical" evidence="1">
    <location>
        <begin position="361"/>
        <end position="385"/>
    </location>
</feature>
<evidence type="ECO:0000256" key="1">
    <source>
        <dbReference type="SAM" id="Phobius"/>
    </source>
</evidence>
<dbReference type="Proteomes" id="UP001266099">
    <property type="component" value="Unassembled WGS sequence"/>
</dbReference>
<feature type="transmembrane region" description="Helical" evidence="1">
    <location>
        <begin position="234"/>
        <end position="263"/>
    </location>
</feature>
<feature type="transmembrane region" description="Helical" evidence="1">
    <location>
        <begin position="632"/>
        <end position="659"/>
    </location>
</feature>
<evidence type="ECO:0000313" key="2">
    <source>
        <dbReference type="EMBL" id="MDR6939506.1"/>
    </source>
</evidence>
<comment type="caution">
    <text evidence="2">The sequence shown here is derived from an EMBL/GenBank/DDBJ whole genome shotgun (WGS) entry which is preliminary data.</text>
</comment>
<evidence type="ECO:0008006" key="4">
    <source>
        <dbReference type="Google" id="ProtNLM"/>
    </source>
</evidence>
<keyword evidence="3" id="KW-1185">Reference proteome</keyword>
<feature type="transmembrane region" description="Helical" evidence="1">
    <location>
        <begin position="20"/>
        <end position="39"/>
    </location>
</feature>
<feature type="transmembrane region" description="Helical" evidence="1">
    <location>
        <begin position="671"/>
        <end position="694"/>
    </location>
</feature>
<reference evidence="2 3" key="1">
    <citation type="submission" date="2023-07" db="EMBL/GenBank/DDBJ databases">
        <title>Sequencing the genomes of 1000 actinobacteria strains.</title>
        <authorList>
            <person name="Klenk H.-P."/>
        </authorList>
    </citation>
    <scope>NUCLEOTIDE SEQUENCE [LARGE SCALE GENOMIC DNA]</scope>
    <source>
        <strain evidence="2 3">DSM 15539</strain>
    </source>
</reference>
<feature type="transmembrane region" description="Helical" evidence="1">
    <location>
        <begin position="283"/>
        <end position="310"/>
    </location>
</feature>
<proteinExistence type="predicted"/>
<keyword evidence="1" id="KW-1133">Transmembrane helix</keyword>
<dbReference type="EMBL" id="JAVDUJ010000001">
    <property type="protein sequence ID" value="MDR6939506.1"/>
    <property type="molecule type" value="Genomic_DNA"/>
</dbReference>
<dbReference type="RefSeq" id="WP_309956221.1">
    <property type="nucleotide sequence ID" value="NZ_JAVDUJ010000001.1"/>
</dbReference>
<gene>
    <name evidence="2" type="ORF">J2S36_001049</name>
</gene>
<feature type="transmembrane region" description="Helical" evidence="1">
    <location>
        <begin position="331"/>
        <end position="349"/>
    </location>
</feature>
<accession>A0ABU1T2L6</accession>
<feature type="transmembrane region" description="Helical" evidence="1">
    <location>
        <begin position="191"/>
        <end position="213"/>
    </location>
</feature>